<dbReference type="Proteomes" id="UP001470230">
    <property type="component" value="Unassembled WGS sequence"/>
</dbReference>
<dbReference type="EMBL" id="JAPFFF010000058">
    <property type="protein sequence ID" value="KAK8837742.1"/>
    <property type="molecule type" value="Genomic_DNA"/>
</dbReference>
<name>A0ABR2GUY2_9EUKA</name>
<keyword evidence="4" id="KW-1185">Reference proteome</keyword>
<organism evidence="3 4">
    <name type="scientific">Tritrichomonas musculus</name>
    <dbReference type="NCBI Taxonomy" id="1915356"/>
    <lineage>
        <taxon>Eukaryota</taxon>
        <taxon>Metamonada</taxon>
        <taxon>Parabasalia</taxon>
        <taxon>Tritrichomonadida</taxon>
        <taxon>Tritrichomonadidae</taxon>
        <taxon>Tritrichomonas</taxon>
    </lineage>
</organism>
<protein>
    <submittedName>
        <fullName evidence="3">Uncharacterized protein</fullName>
    </submittedName>
</protein>
<accession>A0ABR2GUY2</accession>
<feature type="transmembrane region" description="Helical" evidence="2">
    <location>
        <begin position="220"/>
        <end position="245"/>
    </location>
</feature>
<keyword evidence="2" id="KW-0812">Transmembrane</keyword>
<feature type="region of interest" description="Disordered" evidence="1">
    <location>
        <begin position="270"/>
        <end position="349"/>
    </location>
</feature>
<gene>
    <name evidence="3" type="ORF">M9Y10_036277</name>
</gene>
<keyword evidence="2" id="KW-0472">Membrane</keyword>
<reference evidence="3 4" key="1">
    <citation type="submission" date="2024-04" db="EMBL/GenBank/DDBJ databases">
        <title>Tritrichomonas musculus Genome.</title>
        <authorList>
            <person name="Alves-Ferreira E."/>
            <person name="Grigg M."/>
            <person name="Lorenzi H."/>
            <person name="Galac M."/>
        </authorList>
    </citation>
    <scope>NUCLEOTIDE SEQUENCE [LARGE SCALE GENOMIC DNA]</scope>
    <source>
        <strain evidence="3 4">EAF2021</strain>
    </source>
</reference>
<comment type="caution">
    <text evidence="3">The sequence shown here is derived from an EMBL/GenBank/DDBJ whole genome shotgun (WGS) entry which is preliminary data.</text>
</comment>
<proteinExistence type="predicted"/>
<evidence type="ECO:0000256" key="1">
    <source>
        <dbReference type="SAM" id="MobiDB-lite"/>
    </source>
</evidence>
<evidence type="ECO:0000313" key="3">
    <source>
        <dbReference type="EMBL" id="KAK8837742.1"/>
    </source>
</evidence>
<evidence type="ECO:0000313" key="4">
    <source>
        <dbReference type="Proteomes" id="UP001470230"/>
    </source>
</evidence>
<sequence length="349" mass="39533">MIEGSFSNNNSLEGSFSTTSFASMNKIEFVKNFIDAKLDTPLSHIISLDQMPFEEIADMLESSLTNAANSTNLDEMIVNPIRDTINESKSSMPDIELNEVANVSEMKSQLNNFQVVVDRCYEPCKTQFSHLNDGYNDFFIKFDEKAENYKKTRKEVDVVLDGVPDQVDVYGNDVFGGLLKTMGKSFASTLRLIVPVWNEIDVKFVIGAFNIIRVNFMHSFFMSVACMSITAHLYMVGMMTILLWVRRKGMAKENQNGEEDDDEEDDYLLSFTDKNNNDEDDNNNQNVNQNQNPPTTAPPQVQKRPILFGRRKQKVENDYDLGDGGHPSTASSKRSKRKQQVENSSSDDL</sequence>
<evidence type="ECO:0000256" key="2">
    <source>
        <dbReference type="SAM" id="Phobius"/>
    </source>
</evidence>
<keyword evidence="2" id="KW-1133">Transmembrane helix</keyword>
<feature type="compositionally biased region" description="Low complexity" evidence="1">
    <location>
        <begin position="283"/>
        <end position="292"/>
    </location>
</feature>